<name>A0A7J7G3X9_CAMSI</name>
<feature type="compositionally biased region" description="Basic and acidic residues" evidence="7">
    <location>
        <begin position="83"/>
        <end position="97"/>
    </location>
</feature>
<dbReference type="EMBL" id="JACBKZ010000014">
    <property type="protein sequence ID" value="KAF5934044.1"/>
    <property type="molecule type" value="Genomic_DNA"/>
</dbReference>
<comment type="caution">
    <text evidence="8">The sequence shown here is derived from an EMBL/GenBank/DDBJ whole genome shotgun (WGS) entry which is preliminary data.</text>
</comment>
<gene>
    <name evidence="8" type="ORF">HYC85_030215</name>
</gene>
<keyword evidence="5" id="KW-0539">Nucleus</keyword>
<comment type="subcellular location">
    <subcellularLocation>
        <location evidence="1">Cytoplasm</location>
    </subcellularLocation>
</comment>
<keyword evidence="9" id="KW-1185">Reference proteome</keyword>
<organism evidence="8 9">
    <name type="scientific">Camellia sinensis</name>
    <name type="common">Tea plant</name>
    <name type="synonym">Thea sinensis</name>
    <dbReference type="NCBI Taxonomy" id="4442"/>
    <lineage>
        <taxon>Eukaryota</taxon>
        <taxon>Viridiplantae</taxon>
        <taxon>Streptophyta</taxon>
        <taxon>Embryophyta</taxon>
        <taxon>Tracheophyta</taxon>
        <taxon>Spermatophyta</taxon>
        <taxon>Magnoliopsida</taxon>
        <taxon>eudicotyledons</taxon>
        <taxon>Gunneridae</taxon>
        <taxon>Pentapetalae</taxon>
        <taxon>asterids</taxon>
        <taxon>Ericales</taxon>
        <taxon>Theaceae</taxon>
        <taxon>Camellia</taxon>
    </lineage>
</organism>
<evidence type="ECO:0000256" key="1">
    <source>
        <dbReference type="ARBA" id="ARBA00004496"/>
    </source>
</evidence>
<evidence type="ECO:0000256" key="4">
    <source>
        <dbReference type="ARBA" id="ARBA00022864"/>
    </source>
</evidence>
<dbReference type="GO" id="GO:0005737">
    <property type="term" value="C:cytoplasm"/>
    <property type="evidence" value="ECO:0007669"/>
    <property type="project" value="UniProtKB-SubCell"/>
</dbReference>
<evidence type="ECO:0000256" key="7">
    <source>
        <dbReference type="SAM" id="MobiDB-lite"/>
    </source>
</evidence>
<dbReference type="PANTHER" id="PTHR33347">
    <property type="entry name" value="OSJNBA0091C07.3 PROTEIN"/>
    <property type="match status" value="1"/>
</dbReference>
<proteinExistence type="inferred from homology"/>
<sequence>MESSHNCGDAEECHSSESGWTMYIGSPINTDDDDDDDSRDDEDDNVGDYKEHNSVKHEDESDDSMASDASSGPSHRGHSWGNGKEHQVEKKGKKPVEKSGNARRKQEKEKSVFDAKGANVGTQSGGDKVRKNSWFGKRK</sequence>
<evidence type="ECO:0000256" key="3">
    <source>
        <dbReference type="ARBA" id="ARBA00022712"/>
    </source>
</evidence>
<dbReference type="PANTHER" id="PTHR33347:SF31">
    <property type="entry name" value="PROTEIN SOB FIVE-LIKE 1"/>
    <property type="match status" value="1"/>
</dbReference>
<dbReference type="AlphaFoldDB" id="A0A7J7G3X9"/>
<accession>A0A7J7G3X9</accession>
<feature type="compositionally biased region" description="Basic and acidic residues" evidence="7">
    <location>
        <begin position="104"/>
        <end position="113"/>
    </location>
</feature>
<dbReference type="InterPro" id="IPR044670">
    <property type="entry name" value="SOFL"/>
</dbReference>
<feature type="compositionally biased region" description="Acidic residues" evidence="7">
    <location>
        <begin position="30"/>
        <end position="46"/>
    </location>
</feature>
<evidence type="ECO:0000313" key="8">
    <source>
        <dbReference type="EMBL" id="KAF5934044.1"/>
    </source>
</evidence>
<comment type="similarity">
    <text evidence="6">Belongs to the SOFL plant protein family.</text>
</comment>
<reference evidence="9" key="1">
    <citation type="journal article" date="2020" name="Nat. Commun.">
        <title>Genome assembly of wild tea tree DASZ reveals pedigree and selection history of tea varieties.</title>
        <authorList>
            <person name="Zhang W."/>
            <person name="Zhang Y."/>
            <person name="Qiu H."/>
            <person name="Guo Y."/>
            <person name="Wan H."/>
            <person name="Zhang X."/>
            <person name="Scossa F."/>
            <person name="Alseekh S."/>
            <person name="Zhang Q."/>
            <person name="Wang P."/>
            <person name="Xu L."/>
            <person name="Schmidt M.H."/>
            <person name="Jia X."/>
            <person name="Li D."/>
            <person name="Zhu A."/>
            <person name="Guo F."/>
            <person name="Chen W."/>
            <person name="Ni D."/>
            <person name="Usadel B."/>
            <person name="Fernie A.R."/>
            <person name="Wen W."/>
        </authorList>
    </citation>
    <scope>NUCLEOTIDE SEQUENCE [LARGE SCALE GENOMIC DNA]</scope>
    <source>
        <strain evidence="9">cv. G240</strain>
    </source>
</reference>
<dbReference type="Proteomes" id="UP000593564">
    <property type="component" value="Unassembled WGS sequence"/>
</dbReference>
<reference evidence="8 9" key="2">
    <citation type="submission" date="2020-07" db="EMBL/GenBank/DDBJ databases">
        <title>Genome assembly of wild tea tree DASZ reveals pedigree and selection history of tea varieties.</title>
        <authorList>
            <person name="Zhang W."/>
        </authorList>
    </citation>
    <scope>NUCLEOTIDE SEQUENCE [LARGE SCALE GENOMIC DNA]</scope>
    <source>
        <strain evidence="9">cv. G240</strain>
        <tissue evidence="8">Leaf</tissue>
    </source>
</reference>
<protein>
    <submittedName>
        <fullName evidence="8">Uncharacterized protein</fullName>
    </submittedName>
</protein>
<dbReference type="GO" id="GO:0009736">
    <property type="term" value="P:cytokinin-activated signaling pathway"/>
    <property type="evidence" value="ECO:0007669"/>
    <property type="project" value="UniProtKB-KW"/>
</dbReference>
<keyword evidence="3" id="KW-0203">Cytokinin biosynthesis</keyword>
<dbReference type="GO" id="GO:0009691">
    <property type="term" value="P:cytokinin biosynthetic process"/>
    <property type="evidence" value="ECO:0007669"/>
    <property type="project" value="UniProtKB-KW"/>
</dbReference>
<evidence type="ECO:0000256" key="6">
    <source>
        <dbReference type="ARBA" id="ARBA00024199"/>
    </source>
</evidence>
<evidence type="ECO:0000313" key="9">
    <source>
        <dbReference type="Proteomes" id="UP000593564"/>
    </source>
</evidence>
<evidence type="ECO:0000256" key="5">
    <source>
        <dbReference type="ARBA" id="ARBA00023242"/>
    </source>
</evidence>
<keyword evidence="2" id="KW-0963">Cytoplasm</keyword>
<keyword evidence="4" id="KW-0932">Cytokinin signaling pathway</keyword>
<feature type="region of interest" description="Disordered" evidence="7">
    <location>
        <begin position="1"/>
        <end position="139"/>
    </location>
</feature>
<feature type="compositionally biased region" description="Basic and acidic residues" evidence="7">
    <location>
        <begin position="47"/>
        <end position="59"/>
    </location>
</feature>
<evidence type="ECO:0000256" key="2">
    <source>
        <dbReference type="ARBA" id="ARBA00022490"/>
    </source>
</evidence>